<protein>
    <submittedName>
        <fullName evidence="2">Uncharacterized protein</fullName>
    </submittedName>
</protein>
<organism evidence="2 3">
    <name type="scientific">Massariosphaeria phaeospora</name>
    <dbReference type="NCBI Taxonomy" id="100035"/>
    <lineage>
        <taxon>Eukaryota</taxon>
        <taxon>Fungi</taxon>
        <taxon>Dikarya</taxon>
        <taxon>Ascomycota</taxon>
        <taxon>Pezizomycotina</taxon>
        <taxon>Dothideomycetes</taxon>
        <taxon>Pleosporomycetidae</taxon>
        <taxon>Pleosporales</taxon>
        <taxon>Pleosporales incertae sedis</taxon>
        <taxon>Massariosphaeria</taxon>
    </lineage>
</organism>
<keyword evidence="3" id="KW-1185">Reference proteome</keyword>
<accession>A0A7C8LZY0</accession>
<gene>
    <name evidence="2" type="ORF">BDV95DRAFT_263832</name>
</gene>
<reference evidence="2 3" key="1">
    <citation type="submission" date="2020-01" db="EMBL/GenBank/DDBJ databases">
        <authorList>
            <consortium name="DOE Joint Genome Institute"/>
            <person name="Haridas S."/>
            <person name="Albert R."/>
            <person name="Binder M."/>
            <person name="Bloem J."/>
            <person name="Labutti K."/>
            <person name="Salamov A."/>
            <person name="Andreopoulos B."/>
            <person name="Baker S.E."/>
            <person name="Barry K."/>
            <person name="Bills G."/>
            <person name="Bluhm B.H."/>
            <person name="Cannon C."/>
            <person name="Castanera R."/>
            <person name="Culley D.E."/>
            <person name="Daum C."/>
            <person name="Ezra D."/>
            <person name="Gonzalez J.B."/>
            <person name="Henrissat B."/>
            <person name="Kuo A."/>
            <person name="Liang C."/>
            <person name="Lipzen A."/>
            <person name="Lutzoni F."/>
            <person name="Magnuson J."/>
            <person name="Mondo S."/>
            <person name="Nolan M."/>
            <person name="Ohm R."/>
            <person name="Pangilinan J."/>
            <person name="Park H.-J.H."/>
            <person name="Ramirez L."/>
            <person name="Alfaro M."/>
            <person name="Sun H."/>
            <person name="Tritt A."/>
            <person name="Yoshinaga Y."/>
            <person name="Zwiers L.-H.L."/>
            <person name="Turgeon B.G."/>
            <person name="Goodwin S.B."/>
            <person name="Spatafora J.W."/>
            <person name="Crous P.W."/>
            <person name="Grigoriev I.V."/>
        </authorList>
    </citation>
    <scope>NUCLEOTIDE SEQUENCE [LARGE SCALE GENOMIC DNA]</scope>
    <source>
        <strain evidence="2 3">CBS 611.86</strain>
    </source>
</reference>
<feature type="compositionally biased region" description="Polar residues" evidence="1">
    <location>
        <begin position="15"/>
        <end position="32"/>
    </location>
</feature>
<dbReference type="EMBL" id="JAADJZ010000036">
    <property type="protein sequence ID" value="KAF2865180.1"/>
    <property type="molecule type" value="Genomic_DNA"/>
</dbReference>
<evidence type="ECO:0000313" key="3">
    <source>
        <dbReference type="Proteomes" id="UP000481861"/>
    </source>
</evidence>
<evidence type="ECO:0000313" key="2">
    <source>
        <dbReference type="EMBL" id="KAF2865180.1"/>
    </source>
</evidence>
<feature type="region of interest" description="Disordered" evidence="1">
    <location>
        <begin position="1"/>
        <end position="32"/>
    </location>
</feature>
<name>A0A7C8LZY0_9PLEO</name>
<dbReference type="AlphaFoldDB" id="A0A7C8LZY0"/>
<sequence length="156" mass="17178">MLEINACDSPGHPTQLKSNSPSQLVKSQTSPTLGPRNGACVLVVARDRKVEAKFKSIFSATSTTCLICLFSLASFVQSLLPRADSTKGCQNTTDQEDIHQPLLATRSPGTPHYPLKMAPAPHRLQLWCDMRMQKRETAAVDADKLRYGVGRRRTRG</sequence>
<comment type="caution">
    <text evidence="2">The sequence shown here is derived from an EMBL/GenBank/DDBJ whole genome shotgun (WGS) entry which is preliminary data.</text>
</comment>
<proteinExistence type="predicted"/>
<dbReference type="Proteomes" id="UP000481861">
    <property type="component" value="Unassembled WGS sequence"/>
</dbReference>
<evidence type="ECO:0000256" key="1">
    <source>
        <dbReference type="SAM" id="MobiDB-lite"/>
    </source>
</evidence>